<proteinExistence type="predicted"/>
<dbReference type="EMBL" id="JAHQCS010000173">
    <property type="protein sequence ID" value="MBU9714323.1"/>
    <property type="molecule type" value="Genomic_DNA"/>
</dbReference>
<dbReference type="RefSeq" id="WP_217068799.1">
    <property type="nucleotide sequence ID" value="NZ_JAHQCS010000173.1"/>
</dbReference>
<evidence type="ECO:0000256" key="4">
    <source>
        <dbReference type="PROSITE-ProRule" id="PRU00169"/>
    </source>
</evidence>
<evidence type="ECO:0000313" key="7">
    <source>
        <dbReference type="EMBL" id="MBU9714323.1"/>
    </source>
</evidence>
<evidence type="ECO:0000259" key="6">
    <source>
        <dbReference type="PROSITE" id="PS50110"/>
    </source>
</evidence>
<evidence type="ECO:0000259" key="5">
    <source>
        <dbReference type="PROSITE" id="PS01124"/>
    </source>
</evidence>
<evidence type="ECO:0000256" key="1">
    <source>
        <dbReference type="ARBA" id="ARBA00023015"/>
    </source>
</evidence>
<evidence type="ECO:0000256" key="3">
    <source>
        <dbReference type="ARBA" id="ARBA00023163"/>
    </source>
</evidence>
<keyword evidence="8" id="KW-1185">Reference proteome</keyword>
<comment type="caution">
    <text evidence="7">The sequence shown here is derived from an EMBL/GenBank/DDBJ whole genome shotgun (WGS) entry which is preliminary data.</text>
</comment>
<sequence>MYEKTVLIVDDEPRTRLGIKKVLDTWSNGKIELITVSSGAEAIKVFQKSKVNLIITDIRMPEMTGLRMLETLQNLQEIKPVVIIMSAHSEFEYAQEAIRLGVVDYLLKPISKAKLMGAVESALEEEEQRGRAHLMEKAIDEDLVSFIGVERKEESPISDAMRFVDENLQHPLSLGDVAEHVHLNPSYLSALFKEQANMNFSEYVTRSRMQKAKTLLLTTNLTINNISEAVGYQTPKYFMRLFKETVGKTPNQFRKEEKGMNQIG</sequence>
<accession>A0ABS6JPT4</accession>
<reference evidence="7 8" key="1">
    <citation type="submission" date="2021-06" db="EMBL/GenBank/DDBJ databases">
        <title>Bacillus sp. RD4P76, an endophyte from a halophyte.</title>
        <authorList>
            <person name="Sun J.-Q."/>
        </authorList>
    </citation>
    <scope>NUCLEOTIDE SEQUENCE [LARGE SCALE GENOMIC DNA]</scope>
    <source>
        <strain evidence="7 8">CGMCC 1.15917</strain>
    </source>
</reference>
<keyword evidence="2" id="KW-0238">DNA-binding</keyword>
<name>A0ABS6JPT4_9BACI</name>
<dbReference type="PROSITE" id="PS01124">
    <property type="entry name" value="HTH_ARAC_FAMILY_2"/>
    <property type="match status" value="1"/>
</dbReference>
<dbReference type="SMART" id="SM00448">
    <property type="entry name" value="REC"/>
    <property type="match status" value="1"/>
</dbReference>
<keyword evidence="1" id="KW-0805">Transcription regulation</keyword>
<dbReference type="PANTHER" id="PTHR43280">
    <property type="entry name" value="ARAC-FAMILY TRANSCRIPTIONAL REGULATOR"/>
    <property type="match status" value="1"/>
</dbReference>
<dbReference type="PANTHER" id="PTHR43280:SF28">
    <property type="entry name" value="HTH-TYPE TRANSCRIPTIONAL ACTIVATOR RHAS"/>
    <property type="match status" value="1"/>
</dbReference>
<feature type="domain" description="HTH araC/xylS-type" evidence="5">
    <location>
        <begin position="158"/>
        <end position="256"/>
    </location>
</feature>
<dbReference type="Proteomes" id="UP000784880">
    <property type="component" value="Unassembled WGS sequence"/>
</dbReference>
<evidence type="ECO:0000256" key="2">
    <source>
        <dbReference type="ARBA" id="ARBA00023125"/>
    </source>
</evidence>
<gene>
    <name evidence="7" type="ORF">KS419_21515</name>
</gene>
<feature type="domain" description="Response regulatory" evidence="6">
    <location>
        <begin position="5"/>
        <end position="123"/>
    </location>
</feature>
<keyword evidence="3" id="KW-0804">Transcription</keyword>
<dbReference type="Pfam" id="PF00072">
    <property type="entry name" value="Response_reg"/>
    <property type="match status" value="1"/>
</dbReference>
<dbReference type="PROSITE" id="PS50110">
    <property type="entry name" value="RESPONSE_REGULATORY"/>
    <property type="match status" value="1"/>
</dbReference>
<dbReference type="Pfam" id="PF12833">
    <property type="entry name" value="HTH_18"/>
    <property type="match status" value="1"/>
</dbReference>
<dbReference type="CDD" id="cd17536">
    <property type="entry name" value="REC_YesN-like"/>
    <property type="match status" value="1"/>
</dbReference>
<dbReference type="PROSITE" id="PS00041">
    <property type="entry name" value="HTH_ARAC_FAMILY_1"/>
    <property type="match status" value="1"/>
</dbReference>
<dbReference type="SMART" id="SM00342">
    <property type="entry name" value="HTH_ARAC"/>
    <property type="match status" value="1"/>
</dbReference>
<protein>
    <submittedName>
        <fullName evidence="7">Response regulator</fullName>
    </submittedName>
</protein>
<evidence type="ECO:0000313" key="8">
    <source>
        <dbReference type="Proteomes" id="UP000784880"/>
    </source>
</evidence>
<dbReference type="InterPro" id="IPR018060">
    <property type="entry name" value="HTH_AraC"/>
</dbReference>
<organism evidence="7 8">
    <name type="scientific">Evansella tamaricis</name>
    <dbReference type="NCBI Taxonomy" id="2069301"/>
    <lineage>
        <taxon>Bacteria</taxon>
        <taxon>Bacillati</taxon>
        <taxon>Bacillota</taxon>
        <taxon>Bacilli</taxon>
        <taxon>Bacillales</taxon>
        <taxon>Bacillaceae</taxon>
        <taxon>Evansella</taxon>
    </lineage>
</organism>
<feature type="modified residue" description="4-aspartylphosphate" evidence="4">
    <location>
        <position position="57"/>
    </location>
</feature>
<keyword evidence="4" id="KW-0597">Phosphoprotein</keyword>
<dbReference type="InterPro" id="IPR001789">
    <property type="entry name" value="Sig_transdc_resp-reg_receiver"/>
</dbReference>
<dbReference type="InterPro" id="IPR018062">
    <property type="entry name" value="HTH_AraC-typ_CS"/>
</dbReference>